<dbReference type="InParanoid" id="A0A1B7N2J1"/>
<dbReference type="InterPro" id="IPR001680">
    <property type="entry name" value="WD40_rpt"/>
</dbReference>
<dbReference type="STRING" id="1314800.A0A1B7N2J1"/>
<accession>A0A1B7N2J1</accession>
<feature type="region of interest" description="Disordered" evidence="2">
    <location>
        <begin position="365"/>
        <end position="406"/>
    </location>
</feature>
<feature type="compositionally biased region" description="Polar residues" evidence="2">
    <location>
        <begin position="388"/>
        <end position="398"/>
    </location>
</feature>
<keyword evidence="1" id="KW-0853">WD repeat</keyword>
<keyword evidence="4" id="KW-1185">Reference proteome</keyword>
<dbReference type="Proteomes" id="UP000092154">
    <property type="component" value="Unassembled WGS sequence"/>
</dbReference>
<dbReference type="EMBL" id="KV448263">
    <property type="protein sequence ID" value="OAX39077.1"/>
    <property type="molecule type" value="Genomic_DNA"/>
</dbReference>
<feature type="repeat" description="WD" evidence="1">
    <location>
        <begin position="256"/>
        <end position="296"/>
    </location>
</feature>
<organism evidence="3 4">
    <name type="scientific">Rhizopogon vinicolor AM-OR11-026</name>
    <dbReference type="NCBI Taxonomy" id="1314800"/>
    <lineage>
        <taxon>Eukaryota</taxon>
        <taxon>Fungi</taxon>
        <taxon>Dikarya</taxon>
        <taxon>Basidiomycota</taxon>
        <taxon>Agaricomycotina</taxon>
        <taxon>Agaricomycetes</taxon>
        <taxon>Agaricomycetidae</taxon>
        <taxon>Boletales</taxon>
        <taxon>Suillineae</taxon>
        <taxon>Rhizopogonaceae</taxon>
        <taxon>Rhizopogon</taxon>
    </lineage>
</organism>
<dbReference type="PROSITE" id="PS50082">
    <property type="entry name" value="WD_REPEATS_2"/>
    <property type="match status" value="1"/>
</dbReference>
<dbReference type="SMART" id="SM00320">
    <property type="entry name" value="WD40"/>
    <property type="match status" value="4"/>
</dbReference>
<dbReference type="OrthoDB" id="2624652at2759"/>
<dbReference type="Pfam" id="PF00400">
    <property type="entry name" value="WD40"/>
    <property type="match status" value="3"/>
</dbReference>
<evidence type="ECO:0000256" key="1">
    <source>
        <dbReference type="PROSITE-ProRule" id="PRU00221"/>
    </source>
</evidence>
<reference evidence="3 4" key="1">
    <citation type="submission" date="2016-06" db="EMBL/GenBank/DDBJ databases">
        <title>Comparative genomics of the ectomycorrhizal sister species Rhizopogon vinicolor and Rhizopogon vesiculosus (Basidiomycota: Boletales) reveals a divergence of the mating type B locus.</title>
        <authorList>
            <consortium name="DOE Joint Genome Institute"/>
            <person name="Mujic A.B."/>
            <person name="Kuo A."/>
            <person name="Tritt A."/>
            <person name="Lipzen A."/>
            <person name="Chen C."/>
            <person name="Johnson J."/>
            <person name="Sharma A."/>
            <person name="Barry K."/>
            <person name="Grigoriev I.V."/>
            <person name="Spatafora J.W."/>
        </authorList>
    </citation>
    <scope>NUCLEOTIDE SEQUENCE [LARGE SCALE GENOMIC DNA]</scope>
    <source>
        <strain evidence="3 4">AM-OR11-026</strain>
    </source>
</reference>
<dbReference type="AlphaFoldDB" id="A0A1B7N2J1"/>
<evidence type="ECO:0000313" key="3">
    <source>
        <dbReference type="EMBL" id="OAX39077.1"/>
    </source>
</evidence>
<protein>
    <submittedName>
        <fullName evidence="3">WD40 repeat-like protein</fullName>
    </submittedName>
</protein>
<evidence type="ECO:0000313" key="4">
    <source>
        <dbReference type="Proteomes" id="UP000092154"/>
    </source>
</evidence>
<dbReference type="PANTHER" id="PTHR19879">
    <property type="entry name" value="TRANSCRIPTION INITIATION FACTOR TFIID"/>
    <property type="match status" value="1"/>
</dbReference>
<gene>
    <name evidence="3" type="ORF">K503DRAFT_769807</name>
</gene>
<proteinExistence type="predicted"/>
<dbReference type="InterPro" id="IPR015943">
    <property type="entry name" value="WD40/YVTN_repeat-like_dom_sf"/>
</dbReference>
<dbReference type="PANTHER" id="PTHR19879:SF9">
    <property type="entry name" value="TRANSCRIPTION INITIATION FACTOR TFIID SUBUNIT 5"/>
    <property type="match status" value="1"/>
</dbReference>
<dbReference type="Gene3D" id="2.130.10.10">
    <property type="entry name" value="YVTN repeat-like/Quinoprotein amine dehydrogenase"/>
    <property type="match status" value="2"/>
</dbReference>
<dbReference type="SUPFAM" id="SSF82171">
    <property type="entry name" value="DPP6 N-terminal domain-like"/>
    <property type="match status" value="1"/>
</dbReference>
<evidence type="ECO:0000256" key="2">
    <source>
        <dbReference type="SAM" id="MobiDB-lite"/>
    </source>
</evidence>
<name>A0A1B7N2J1_9AGAM</name>
<sequence length="414" mass="45126">MAFTSRRPAPAAKEMKLTPVITLEGHKNDYVRSISYFSGGKQIISASYDDEAVRQWDLHAGKEIEKARKVCKYGANAVAVSGDSRWVVTAGGEYYDIPGELKAWEVDTGIVKAFHGDSEHITCMDISADSMLLASGSNSEDQIDHPRIWSLDTGKLVAGPFNIAKSAGTVRFSPDSKKLAVISFGRRYLDVWDIQTQKLDRRMKGSEKLAPATYAPVFWTNKGTRILAVFNFSDDPSSNTFYEFDASTLETVGAPFEGHTDTINGLAPSSDGTLIASASHDGIKLWAFESRQLLASFHDINANIVVFSPDMQQLAYTSYSSDHNNIYICDTPPNILASIGLAIKGHPKKTGATLEDLLDRNAAAGASKQQDDDLVPDEYFDDDPPSQNPNSRQSTAAAPTNAGDHGSGRFCFCF</sequence>
<feature type="compositionally biased region" description="Acidic residues" evidence="2">
    <location>
        <begin position="372"/>
        <end position="384"/>
    </location>
</feature>